<accession>A0A417YWP4</accession>
<evidence type="ECO:0000313" key="2">
    <source>
        <dbReference type="EMBL" id="RHW42017.1"/>
    </source>
</evidence>
<dbReference type="PANTHER" id="PTHR13355:SF23">
    <property type="entry name" value="FAMILY N-ACETYLTRANSFERASE, PUTATIVE (AFU_ORTHOLOGUE AFUA_3G00870)-RELATED"/>
    <property type="match status" value="1"/>
</dbReference>
<proteinExistence type="predicted"/>
<dbReference type="CDD" id="cd04301">
    <property type="entry name" value="NAT_SF"/>
    <property type="match status" value="1"/>
</dbReference>
<dbReference type="Gene3D" id="3.40.630.30">
    <property type="match status" value="1"/>
</dbReference>
<protein>
    <submittedName>
        <fullName evidence="2">GNAT family N-acetyltransferase</fullName>
    </submittedName>
</protein>
<dbReference type="GO" id="GO:0008080">
    <property type="term" value="F:N-acetyltransferase activity"/>
    <property type="evidence" value="ECO:0007669"/>
    <property type="project" value="TreeGrafter"/>
</dbReference>
<comment type="caution">
    <text evidence="2">The sequence shown here is derived from an EMBL/GenBank/DDBJ whole genome shotgun (WGS) entry which is preliminary data.</text>
</comment>
<dbReference type="RefSeq" id="WP_118919672.1">
    <property type="nucleotide sequence ID" value="NZ_QWEG01000003.1"/>
</dbReference>
<keyword evidence="3" id="KW-1185">Reference proteome</keyword>
<dbReference type="OrthoDB" id="9775804at2"/>
<dbReference type="SUPFAM" id="SSF55729">
    <property type="entry name" value="Acyl-CoA N-acyltransferases (Nat)"/>
    <property type="match status" value="1"/>
</dbReference>
<dbReference type="AlphaFoldDB" id="A0A417YWP4"/>
<dbReference type="InterPro" id="IPR016181">
    <property type="entry name" value="Acyl_CoA_acyltransferase"/>
</dbReference>
<dbReference type="Pfam" id="PF13673">
    <property type="entry name" value="Acetyltransf_10"/>
    <property type="match status" value="1"/>
</dbReference>
<keyword evidence="2" id="KW-0808">Transferase</keyword>
<name>A0A417YWP4_9BACI</name>
<dbReference type="InterPro" id="IPR039143">
    <property type="entry name" value="GNPNAT1-like"/>
</dbReference>
<organism evidence="2 3">
    <name type="scientific">Neobacillus notoginsengisoli</name>
    <dbReference type="NCBI Taxonomy" id="1578198"/>
    <lineage>
        <taxon>Bacteria</taxon>
        <taxon>Bacillati</taxon>
        <taxon>Bacillota</taxon>
        <taxon>Bacilli</taxon>
        <taxon>Bacillales</taxon>
        <taxon>Bacillaceae</taxon>
        <taxon>Neobacillus</taxon>
    </lineage>
</organism>
<dbReference type="InterPro" id="IPR000182">
    <property type="entry name" value="GNAT_dom"/>
</dbReference>
<evidence type="ECO:0000313" key="3">
    <source>
        <dbReference type="Proteomes" id="UP000284416"/>
    </source>
</evidence>
<reference evidence="2 3" key="1">
    <citation type="journal article" date="2017" name="Int. J. Syst. Evol. Microbiol.">
        <title>Bacillus notoginsengisoli sp. nov., a novel bacterium isolated from the rhizosphere of Panax notoginseng.</title>
        <authorList>
            <person name="Zhang M.Y."/>
            <person name="Cheng J."/>
            <person name="Cai Y."/>
            <person name="Zhang T.Y."/>
            <person name="Wu Y.Y."/>
            <person name="Manikprabhu D."/>
            <person name="Li W.J."/>
            <person name="Zhang Y.X."/>
        </authorList>
    </citation>
    <scope>NUCLEOTIDE SEQUENCE [LARGE SCALE GENOMIC DNA]</scope>
    <source>
        <strain evidence="2 3">JCM 30743</strain>
    </source>
</reference>
<sequence>MQNLSYTSQHPVGFSQVLSLYEALSWNSLNLSTGDLKKMCRQSWYVVYAYDTENLVGMGRVISDGVITGVICGVGVHPDYQSAGIGTEIMKRLSSHCEKNGVIPQLMCVESLEPYYEKLGFEKFTIGMRKNIVR</sequence>
<dbReference type="PROSITE" id="PS51186">
    <property type="entry name" value="GNAT"/>
    <property type="match status" value="1"/>
</dbReference>
<feature type="domain" description="N-acetyltransferase" evidence="1">
    <location>
        <begin position="4"/>
        <end position="134"/>
    </location>
</feature>
<dbReference type="EMBL" id="QWEG01000003">
    <property type="protein sequence ID" value="RHW42017.1"/>
    <property type="molecule type" value="Genomic_DNA"/>
</dbReference>
<dbReference type="Proteomes" id="UP000284416">
    <property type="component" value="Unassembled WGS sequence"/>
</dbReference>
<gene>
    <name evidence="2" type="ORF">D1B31_05070</name>
</gene>
<evidence type="ECO:0000259" key="1">
    <source>
        <dbReference type="PROSITE" id="PS51186"/>
    </source>
</evidence>
<dbReference type="PANTHER" id="PTHR13355">
    <property type="entry name" value="GLUCOSAMINE 6-PHOSPHATE N-ACETYLTRANSFERASE"/>
    <property type="match status" value="1"/>
</dbReference>